<evidence type="ECO:0000256" key="1">
    <source>
        <dbReference type="ARBA" id="ARBA00022723"/>
    </source>
</evidence>
<accession>A0A813PET0</accession>
<reference evidence="4" key="1">
    <citation type="submission" date="2021-02" db="EMBL/GenBank/DDBJ databases">
        <authorList>
            <person name="Nowell W R."/>
        </authorList>
    </citation>
    <scope>NUCLEOTIDE SEQUENCE</scope>
</reference>
<evidence type="ECO:0000313" key="4">
    <source>
        <dbReference type="EMBL" id="CAF0751844.1"/>
    </source>
</evidence>
<evidence type="ECO:0000313" key="5">
    <source>
        <dbReference type="EMBL" id="CAF0801961.1"/>
    </source>
</evidence>
<feature type="domain" description="C2" evidence="3">
    <location>
        <begin position="6"/>
        <end position="130"/>
    </location>
</feature>
<dbReference type="EMBL" id="CAJNOH010000043">
    <property type="protein sequence ID" value="CAF0801961.1"/>
    <property type="molecule type" value="Genomic_DNA"/>
</dbReference>
<dbReference type="GO" id="GO:0005509">
    <property type="term" value="F:calcium ion binding"/>
    <property type="evidence" value="ECO:0007669"/>
    <property type="project" value="TreeGrafter"/>
</dbReference>
<dbReference type="PANTHER" id="PTHR45911:SF4">
    <property type="entry name" value="MULTIPLE C2 AND TRANSMEMBRANE DOMAIN-CONTAINING PROTEIN"/>
    <property type="match status" value="1"/>
</dbReference>
<keyword evidence="1" id="KW-0479">Metal-binding</keyword>
<evidence type="ECO:0000256" key="2">
    <source>
        <dbReference type="ARBA" id="ARBA00022837"/>
    </source>
</evidence>
<dbReference type="InterPro" id="IPR000008">
    <property type="entry name" value="C2_dom"/>
</dbReference>
<dbReference type="Proteomes" id="UP000663854">
    <property type="component" value="Unassembled WGS sequence"/>
</dbReference>
<keyword evidence="2" id="KW-0106">Calcium</keyword>
<sequence>MFLFLSESDLEQKFRVTDSNGLDPSDRYDVVISFKSAEDLPKMDILGRGDPYFVATINDQISFTSMIVPNTSSPKWNNEEWIVRNIPMNAKLSVTIYDKDDEKVIDDYVGKFEIENIVNYQASEDGHRIIGPSNQYRGRFYLSIDASKSSPESQQLPSYTYDGPCRFFRHDDFVVGRFTMLNHDCVYSTWKIQMRRISFFFRYHELQHWNLDSRNAQILFGDCALSLIAQNSLKLAHRTLYRRTLTNTENGQLNSSDDLWRLVFTNKTTQRIKPCVYTYIIDDYTWRFSETGNKFFADYASKHALLANASEYVRYAGEFHPRPKFGWNRCDDEWELVFNNASGTYAPSVDLFTNLKQLLWFNFPGLNVVTYDFRDPLLKESIEQLKLSTEK</sequence>
<dbReference type="Pfam" id="PF00168">
    <property type="entry name" value="C2"/>
    <property type="match status" value="1"/>
</dbReference>
<name>A0A813PET0_9BILA</name>
<dbReference type="AlphaFoldDB" id="A0A813PET0"/>
<dbReference type="Proteomes" id="UP000663836">
    <property type="component" value="Unassembled WGS sequence"/>
</dbReference>
<dbReference type="PROSITE" id="PS50004">
    <property type="entry name" value="C2"/>
    <property type="match status" value="1"/>
</dbReference>
<proteinExistence type="predicted"/>
<dbReference type="CDD" id="cd00030">
    <property type="entry name" value="C2"/>
    <property type="match status" value="1"/>
</dbReference>
<dbReference type="SMART" id="SM00239">
    <property type="entry name" value="C2"/>
    <property type="match status" value="1"/>
</dbReference>
<dbReference type="PANTHER" id="PTHR45911">
    <property type="entry name" value="C2 DOMAIN-CONTAINING PROTEIN"/>
    <property type="match status" value="1"/>
</dbReference>
<evidence type="ECO:0000313" key="6">
    <source>
        <dbReference type="EMBL" id="CAF3983527.1"/>
    </source>
</evidence>
<dbReference type="GO" id="GO:0016020">
    <property type="term" value="C:membrane"/>
    <property type="evidence" value="ECO:0007669"/>
    <property type="project" value="TreeGrafter"/>
</dbReference>
<dbReference type="EMBL" id="CAJOBD010004175">
    <property type="protein sequence ID" value="CAF3983527.1"/>
    <property type="molecule type" value="Genomic_DNA"/>
</dbReference>
<dbReference type="Gene3D" id="2.60.40.150">
    <property type="entry name" value="C2 domain"/>
    <property type="match status" value="1"/>
</dbReference>
<organism evidence="4 7">
    <name type="scientific">Rotaria sordida</name>
    <dbReference type="NCBI Taxonomy" id="392033"/>
    <lineage>
        <taxon>Eukaryota</taxon>
        <taxon>Metazoa</taxon>
        <taxon>Spiralia</taxon>
        <taxon>Gnathifera</taxon>
        <taxon>Rotifera</taxon>
        <taxon>Eurotatoria</taxon>
        <taxon>Bdelloidea</taxon>
        <taxon>Philodinida</taxon>
        <taxon>Philodinidae</taxon>
        <taxon>Rotaria</taxon>
    </lineage>
</organism>
<gene>
    <name evidence="6" type="ORF">JBS370_LOCUS25314</name>
    <name evidence="4" type="ORF">JXQ802_LOCUS1724</name>
    <name evidence="5" type="ORF">PYM288_LOCUS4655</name>
</gene>
<keyword evidence="7" id="KW-1185">Reference proteome</keyword>
<protein>
    <recommendedName>
        <fullName evidence="3">C2 domain-containing protein</fullName>
    </recommendedName>
</protein>
<comment type="caution">
    <text evidence="4">The sequence shown here is derived from an EMBL/GenBank/DDBJ whole genome shotgun (WGS) entry which is preliminary data.</text>
</comment>
<dbReference type="Proteomes" id="UP000663870">
    <property type="component" value="Unassembled WGS sequence"/>
</dbReference>
<dbReference type="InterPro" id="IPR035892">
    <property type="entry name" value="C2_domain_sf"/>
</dbReference>
<evidence type="ECO:0000259" key="3">
    <source>
        <dbReference type="PROSITE" id="PS50004"/>
    </source>
</evidence>
<dbReference type="SUPFAM" id="SSF49562">
    <property type="entry name" value="C2 domain (Calcium/lipid-binding domain, CaLB)"/>
    <property type="match status" value="1"/>
</dbReference>
<evidence type="ECO:0000313" key="7">
    <source>
        <dbReference type="Proteomes" id="UP000663870"/>
    </source>
</evidence>
<dbReference type="EMBL" id="CAJNOL010000019">
    <property type="protein sequence ID" value="CAF0751844.1"/>
    <property type="molecule type" value="Genomic_DNA"/>
</dbReference>